<protein>
    <recommendedName>
        <fullName evidence="2">histidine kinase</fullName>
        <ecNumber evidence="2">2.7.13.3</ecNumber>
    </recommendedName>
</protein>
<evidence type="ECO:0000313" key="9">
    <source>
        <dbReference type="Proteomes" id="UP001589576"/>
    </source>
</evidence>
<dbReference type="Gene3D" id="1.25.40.10">
    <property type="entry name" value="Tetratricopeptide repeat domain"/>
    <property type="match status" value="2"/>
</dbReference>
<dbReference type="InterPro" id="IPR011990">
    <property type="entry name" value="TPR-like_helical_dom_sf"/>
</dbReference>
<dbReference type="EC" id="2.7.13.3" evidence="2"/>
<keyword evidence="5" id="KW-0902">Two-component regulatory system</keyword>
<feature type="transmembrane region" description="Helical" evidence="7">
    <location>
        <begin position="328"/>
        <end position="347"/>
    </location>
</feature>
<reference evidence="8 9" key="1">
    <citation type="submission" date="2024-09" db="EMBL/GenBank/DDBJ databases">
        <authorList>
            <person name="Sun Q."/>
            <person name="Mori K."/>
        </authorList>
    </citation>
    <scope>NUCLEOTIDE SEQUENCE [LARGE SCALE GENOMIC DNA]</scope>
    <source>
        <strain evidence="8 9">CECT 8460</strain>
    </source>
</reference>
<evidence type="ECO:0000256" key="7">
    <source>
        <dbReference type="SAM" id="Phobius"/>
    </source>
</evidence>
<dbReference type="PANTHER" id="PTHR24421:SF10">
    <property type="entry name" value="NITRATE_NITRITE SENSOR PROTEIN NARQ"/>
    <property type="match status" value="1"/>
</dbReference>
<evidence type="ECO:0000256" key="3">
    <source>
        <dbReference type="ARBA" id="ARBA00022679"/>
    </source>
</evidence>
<keyword evidence="7" id="KW-1133">Transmembrane helix</keyword>
<dbReference type="InterPro" id="IPR036890">
    <property type="entry name" value="HATPase_C_sf"/>
</dbReference>
<organism evidence="8 9">
    <name type="scientific">Flavobacterium paronense</name>
    <dbReference type="NCBI Taxonomy" id="1392775"/>
    <lineage>
        <taxon>Bacteria</taxon>
        <taxon>Pseudomonadati</taxon>
        <taxon>Bacteroidota</taxon>
        <taxon>Flavobacteriia</taxon>
        <taxon>Flavobacteriales</taxon>
        <taxon>Flavobacteriaceae</taxon>
        <taxon>Flavobacterium</taxon>
    </lineage>
</organism>
<dbReference type="InterPro" id="IPR019734">
    <property type="entry name" value="TPR_rpt"/>
</dbReference>
<keyword evidence="7" id="KW-0812">Transmembrane</keyword>
<sequence>MIRNIVHSLILLFSLLFFTSSCTNLINEKERKYVVLRDKGDASFYEKTQLDSAYFYYQLAYENCADKKGENGAYVLLQTATVQQHIGDFYGSEETITEALSTYEGTLYRPYLYNMLAIAYDKQKKFDDALRYYKMAYASFNDPLSKAIAQSNIGLIYQEKGNHDKAIQLLSPLLKNRPLKANPPQIARVLDNIGYSQFKLNNAAAYSNLYKSLQIRDSLQDVIGSIPSNIHLSAFFMGVDKPKAKQYAVTALLASKKVNSPDDQLEALRLLIENSEPIAAKQYTAAFISLNDSLTLSRNSAKNQFAKIKYDSKKAIENEQKYKVNMQLAVLLAVLILLSSFLLLYFIRKRNRKKLVASVYETENRIAKKIHDELANDVYQTMAFAETQNLQKTENREALLDNLENIYSKARDISQTNAEIYTDERYSNFLLDLINSFNSNDVTIILKNISAIDWSKINTETKIAIYRVLQELLVNMKKYSEANLVMLNFEDRAKLLEIKYADNGKGIDTAKFSKKGLQNAENRIEALKGTFTFDKEVSKGFRVTLQIPK</sequence>
<dbReference type="SUPFAM" id="SSF55874">
    <property type="entry name" value="ATPase domain of HSP90 chaperone/DNA topoisomerase II/histidine kinase"/>
    <property type="match status" value="1"/>
</dbReference>
<accession>A0ABV5GCP9</accession>
<evidence type="ECO:0000256" key="4">
    <source>
        <dbReference type="ARBA" id="ARBA00022777"/>
    </source>
</evidence>
<evidence type="ECO:0000256" key="5">
    <source>
        <dbReference type="ARBA" id="ARBA00023012"/>
    </source>
</evidence>
<evidence type="ECO:0000256" key="6">
    <source>
        <dbReference type="PROSITE-ProRule" id="PRU00339"/>
    </source>
</evidence>
<comment type="catalytic activity">
    <reaction evidence="1">
        <text>ATP + protein L-histidine = ADP + protein N-phospho-L-histidine.</text>
        <dbReference type="EC" id="2.7.13.3"/>
    </reaction>
</comment>
<dbReference type="Gene3D" id="3.30.565.10">
    <property type="entry name" value="Histidine kinase-like ATPase, C-terminal domain"/>
    <property type="match status" value="1"/>
</dbReference>
<feature type="repeat" description="TPR" evidence="6">
    <location>
        <begin position="147"/>
        <end position="180"/>
    </location>
</feature>
<dbReference type="Proteomes" id="UP001589576">
    <property type="component" value="Unassembled WGS sequence"/>
</dbReference>
<dbReference type="PROSITE" id="PS51257">
    <property type="entry name" value="PROKAR_LIPOPROTEIN"/>
    <property type="match status" value="1"/>
</dbReference>
<dbReference type="RefSeq" id="WP_290284363.1">
    <property type="nucleotide sequence ID" value="NZ_JAUFQN010000019.1"/>
</dbReference>
<comment type="caution">
    <text evidence="8">The sequence shown here is derived from an EMBL/GenBank/DDBJ whole genome shotgun (WGS) entry which is preliminary data.</text>
</comment>
<name>A0ABV5GCP9_9FLAO</name>
<dbReference type="PROSITE" id="PS50005">
    <property type="entry name" value="TPR"/>
    <property type="match status" value="1"/>
</dbReference>
<evidence type="ECO:0000256" key="2">
    <source>
        <dbReference type="ARBA" id="ARBA00012438"/>
    </source>
</evidence>
<evidence type="ECO:0000256" key="1">
    <source>
        <dbReference type="ARBA" id="ARBA00000085"/>
    </source>
</evidence>
<evidence type="ECO:0000313" key="8">
    <source>
        <dbReference type="EMBL" id="MFB9088890.1"/>
    </source>
</evidence>
<gene>
    <name evidence="8" type="ORF">ACFFUU_04685</name>
</gene>
<keyword evidence="7" id="KW-0472">Membrane</keyword>
<dbReference type="PANTHER" id="PTHR24421">
    <property type="entry name" value="NITRATE/NITRITE SENSOR PROTEIN NARX-RELATED"/>
    <property type="match status" value="1"/>
</dbReference>
<keyword evidence="6" id="KW-0802">TPR repeat</keyword>
<dbReference type="SMART" id="SM00028">
    <property type="entry name" value="TPR"/>
    <property type="match status" value="2"/>
</dbReference>
<dbReference type="SUPFAM" id="SSF48452">
    <property type="entry name" value="TPR-like"/>
    <property type="match status" value="1"/>
</dbReference>
<keyword evidence="4" id="KW-0418">Kinase</keyword>
<keyword evidence="3" id="KW-0808">Transferase</keyword>
<dbReference type="InterPro" id="IPR050482">
    <property type="entry name" value="Sensor_HK_TwoCompSys"/>
</dbReference>
<dbReference type="EMBL" id="JBHMFB010000012">
    <property type="protein sequence ID" value="MFB9088890.1"/>
    <property type="molecule type" value="Genomic_DNA"/>
</dbReference>
<keyword evidence="9" id="KW-1185">Reference proteome</keyword>
<proteinExistence type="predicted"/>